<dbReference type="InterPro" id="IPR011652">
    <property type="entry name" value="MORN_2"/>
</dbReference>
<dbReference type="Pfam" id="PF07661">
    <property type="entry name" value="MORN_2"/>
    <property type="match status" value="4"/>
</dbReference>
<dbReference type="Proteomes" id="UP000244090">
    <property type="component" value="Unassembled WGS sequence"/>
</dbReference>
<dbReference type="AlphaFoldDB" id="A0A2T6BZN9"/>
<sequence length="174" mass="20401">MRIILTIIICITAFTLTNAQQHISSKEITKKKENGIEKIYYNNQLYSGAVTDSYENGKPKSWISVDKGIIDGLWQEWYENGQLRFNAYWKAGKGHGLWQYFHENGVLRQEEFYDLDRATGIFREFYNNGQVAQKSSWLLGKKHGIWQYYDSAGILEKTETYQHNELISTKENKK</sequence>
<protein>
    <submittedName>
        <fullName evidence="1">MORN repeat protein</fullName>
    </submittedName>
</protein>
<accession>A0A2T6BZN9</accession>
<evidence type="ECO:0000313" key="2">
    <source>
        <dbReference type="Proteomes" id="UP000244090"/>
    </source>
</evidence>
<organism evidence="1 2">
    <name type="scientific">Kordia periserrulae</name>
    <dbReference type="NCBI Taxonomy" id="701523"/>
    <lineage>
        <taxon>Bacteria</taxon>
        <taxon>Pseudomonadati</taxon>
        <taxon>Bacteroidota</taxon>
        <taxon>Flavobacteriia</taxon>
        <taxon>Flavobacteriales</taxon>
        <taxon>Flavobacteriaceae</taxon>
        <taxon>Kordia</taxon>
    </lineage>
</organism>
<dbReference type="EMBL" id="QBKT01000004">
    <property type="protein sequence ID" value="PTX61457.1"/>
    <property type="molecule type" value="Genomic_DNA"/>
</dbReference>
<proteinExistence type="predicted"/>
<evidence type="ECO:0000313" key="1">
    <source>
        <dbReference type="EMBL" id="PTX61457.1"/>
    </source>
</evidence>
<dbReference type="Gene3D" id="3.90.930.1">
    <property type="match status" value="1"/>
</dbReference>
<keyword evidence="2" id="KW-1185">Reference proteome</keyword>
<dbReference type="SUPFAM" id="SSF82185">
    <property type="entry name" value="Histone H3 K4-specific methyltransferase SET7/9 N-terminal domain"/>
    <property type="match status" value="1"/>
</dbReference>
<name>A0A2T6BZN9_9FLAO</name>
<dbReference type="OrthoDB" id="7342920at2"/>
<dbReference type="RefSeq" id="WP_108114696.1">
    <property type="nucleotide sequence ID" value="NZ_QBKT01000004.1"/>
</dbReference>
<gene>
    <name evidence="1" type="ORF">C8N46_104100</name>
</gene>
<reference evidence="1 2" key="1">
    <citation type="submission" date="2018-04" db="EMBL/GenBank/DDBJ databases">
        <title>Genomic Encyclopedia of Archaeal and Bacterial Type Strains, Phase II (KMG-II): from individual species to whole genera.</title>
        <authorList>
            <person name="Goeker M."/>
        </authorList>
    </citation>
    <scope>NUCLEOTIDE SEQUENCE [LARGE SCALE GENOMIC DNA]</scope>
    <source>
        <strain evidence="1 2">DSM 25731</strain>
    </source>
</reference>
<comment type="caution">
    <text evidence="1">The sequence shown here is derived from an EMBL/GenBank/DDBJ whole genome shotgun (WGS) entry which is preliminary data.</text>
</comment>